<name>A0A6G8APN0_9ENTE</name>
<accession>A0A6G8APN0</accession>
<reference evidence="1 2" key="1">
    <citation type="submission" date="2020-03" db="EMBL/GenBank/DDBJ databases">
        <title>Vagococcus sp. nov., isolated from beetles.</title>
        <authorList>
            <person name="Hyun D.-W."/>
            <person name="Bae J.-W."/>
        </authorList>
    </citation>
    <scope>NUCLEOTIDE SEQUENCE [LARGE SCALE GENOMIC DNA]</scope>
    <source>
        <strain evidence="1 2">HDW17B</strain>
    </source>
</reference>
<sequence length="123" mass="14395">MEQVNIKAVIVQLLGEFKTDGTLKQVKTDYPKSWNDFPTAIHRTSSKPYFVDADQKELQTQWHITIELYHNKSLTDIVKRISERFNDVRINLSDKDANTANLRRVILEAEFIVDNTLKIVYEK</sequence>
<keyword evidence="2" id="KW-1185">Reference proteome</keyword>
<dbReference type="EMBL" id="CP049887">
    <property type="protein sequence ID" value="QIL47034.1"/>
    <property type="molecule type" value="Genomic_DNA"/>
</dbReference>
<proteinExistence type="predicted"/>
<evidence type="ECO:0008006" key="3">
    <source>
        <dbReference type="Google" id="ProtNLM"/>
    </source>
</evidence>
<dbReference type="AlphaFoldDB" id="A0A6G8APN0"/>
<protein>
    <recommendedName>
        <fullName evidence="3">DUF3168 domain-containing protein</fullName>
    </recommendedName>
</protein>
<organism evidence="1 2">
    <name type="scientific">Vagococcus hydrophili</name>
    <dbReference type="NCBI Taxonomy" id="2714947"/>
    <lineage>
        <taxon>Bacteria</taxon>
        <taxon>Bacillati</taxon>
        <taxon>Bacillota</taxon>
        <taxon>Bacilli</taxon>
        <taxon>Lactobacillales</taxon>
        <taxon>Enterococcaceae</taxon>
        <taxon>Vagococcus</taxon>
    </lineage>
</organism>
<gene>
    <name evidence="1" type="ORF">G7082_00060</name>
</gene>
<dbReference type="Proteomes" id="UP000501747">
    <property type="component" value="Chromosome"/>
</dbReference>
<dbReference type="RefSeq" id="WP_166033146.1">
    <property type="nucleotide sequence ID" value="NZ_CP049887.1"/>
</dbReference>
<dbReference type="KEGG" id="vhy:G7082_00060"/>
<evidence type="ECO:0000313" key="1">
    <source>
        <dbReference type="EMBL" id="QIL47034.1"/>
    </source>
</evidence>
<evidence type="ECO:0000313" key="2">
    <source>
        <dbReference type="Proteomes" id="UP000501747"/>
    </source>
</evidence>